<comment type="pathway">
    <text evidence="2">Protein modification; protein ubiquitination.</text>
</comment>
<evidence type="ECO:0000256" key="4">
    <source>
        <dbReference type="ARBA" id="ARBA00012251"/>
    </source>
</evidence>
<dbReference type="FunFam" id="1.20.120.1750:FF:000007">
    <property type="entry name" value="RBR-type E3 ubiquitin transferase"/>
    <property type="match status" value="1"/>
</dbReference>
<keyword evidence="15" id="KW-1185">Reference proteome</keyword>
<evidence type="ECO:0000313" key="14">
    <source>
        <dbReference type="EMBL" id="KAI1704953.1"/>
    </source>
</evidence>
<dbReference type="InterPro" id="IPR002867">
    <property type="entry name" value="IBR_dom"/>
</dbReference>
<evidence type="ECO:0000256" key="6">
    <source>
        <dbReference type="ARBA" id="ARBA00022723"/>
    </source>
</evidence>
<dbReference type="InterPro" id="IPR048962">
    <property type="entry name" value="ARIH1-like_UBL"/>
</dbReference>
<comment type="similarity">
    <text evidence="3">Belongs to the RBR family. Ariadne subfamily.</text>
</comment>
<dbReference type="Pfam" id="PF01485">
    <property type="entry name" value="IBR"/>
    <property type="match status" value="1"/>
</dbReference>
<dbReference type="InterPro" id="IPR045840">
    <property type="entry name" value="Ariadne"/>
</dbReference>
<feature type="domain" description="RING-type" evidence="13">
    <location>
        <begin position="124"/>
        <end position="331"/>
    </location>
</feature>
<accession>A0AAD4MSP5</accession>
<dbReference type="CDD" id="cd20343">
    <property type="entry name" value="BRcat_RBR_HHARI-like"/>
    <property type="match status" value="1"/>
</dbReference>
<protein>
    <recommendedName>
        <fullName evidence="4">RBR-type E3 ubiquitin transferase</fullName>
        <ecNumber evidence="4">2.3.2.31</ecNumber>
    </recommendedName>
</protein>
<dbReference type="PROSITE" id="PS50089">
    <property type="entry name" value="ZF_RING_2"/>
    <property type="match status" value="1"/>
</dbReference>
<dbReference type="InterPro" id="IPR044066">
    <property type="entry name" value="TRIAD_supradom"/>
</dbReference>
<dbReference type="InterPro" id="IPR001841">
    <property type="entry name" value="Znf_RING"/>
</dbReference>
<gene>
    <name evidence="14" type="ORF">DdX_13883</name>
</gene>
<reference evidence="14" key="1">
    <citation type="submission" date="2022-01" db="EMBL/GenBank/DDBJ databases">
        <title>Genome Sequence Resource for Two Populations of Ditylenchus destructor, the Migratory Endoparasitic Phytonematode.</title>
        <authorList>
            <person name="Zhang H."/>
            <person name="Lin R."/>
            <person name="Xie B."/>
        </authorList>
    </citation>
    <scope>NUCLEOTIDE SEQUENCE</scope>
    <source>
        <strain evidence="14">BazhouSP</strain>
    </source>
</reference>
<evidence type="ECO:0000256" key="2">
    <source>
        <dbReference type="ARBA" id="ARBA00004906"/>
    </source>
</evidence>
<dbReference type="Pfam" id="PF19422">
    <property type="entry name" value="Ariadne"/>
    <property type="match status" value="1"/>
</dbReference>
<dbReference type="Proteomes" id="UP001201812">
    <property type="component" value="Unassembled WGS sequence"/>
</dbReference>
<dbReference type="GO" id="GO:0061630">
    <property type="term" value="F:ubiquitin protein ligase activity"/>
    <property type="evidence" value="ECO:0007669"/>
    <property type="project" value="UniProtKB-EC"/>
</dbReference>
<dbReference type="Pfam" id="PF22605">
    <property type="entry name" value="IBR_2"/>
    <property type="match status" value="1"/>
</dbReference>
<dbReference type="PROSITE" id="PS51873">
    <property type="entry name" value="TRIAD"/>
    <property type="match status" value="1"/>
</dbReference>
<dbReference type="Gene3D" id="1.20.120.1750">
    <property type="match status" value="1"/>
</dbReference>
<dbReference type="InterPro" id="IPR018957">
    <property type="entry name" value="Znf_C3HC4_RING-type"/>
</dbReference>
<feature type="domain" description="RING-type" evidence="12">
    <location>
        <begin position="128"/>
        <end position="173"/>
    </location>
</feature>
<evidence type="ECO:0000256" key="1">
    <source>
        <dbReference type="ARBA" id="ARBA00001798"/>
    </source>
</evidence>
<dbReference type="EMBL" id="JAKKPZ010000061">
    <property type="protein sequence ID" value="KAI1704953.1"/>
    <property type="molecule type" value="Genomic_DNA"/>
</dbReference>
<comment type="catalytic activity">
    <reaction evidence="1">
        <text>[E2 ubiquitin-conjugating enzyme]-S-ubiquitinyl-L-cysteine + [acceptor protein]-L-lysine = [E2 ubiquitin-conjugating enzyme]-L-cysteine + [acceptor protein]-N(6)-ubiquitinyl-L-lysine.</text>
        <dbReference type="EC" id="2.3.2.31"/>
    </reaction>
</comment>
<evidence type="ECO:0000259" key="12">
    <source>
        <dbReference type="PROSITE" id="PS50089"/>
    </source>
</evidence>
<evidence type="ECO:0000256" key="9">
    <source>
        <dbReference type="ARBA" id="ARBA00022786"/>
    </source>
</evidence>
<evidence type="ECO:0000256" key="5">
    <source>
        <dbReference type="ARBA" id="ARBA00022679"/>
    </source>
</evidence>
<dbReference type="Gene3D" id="3.30.40.10">
    <property type="entry name" value="Zinc/RING finger domain, C3HC4 (zinc finger)"/>
    <property type="match status" value="1"/>
</dbReference>
<keyword evidence="10" id="KW-0862">Zinc</keyword>
<dbReference type="InterPro" id="IPR013083">
    <property type="entry name" value="Znf_RING/FYVE/PHD"/>
</dbReference>
<dbReference type="CDD" id="cd20356">
    <property type="entry name" value="Rcat_RBR_HHARI-like"/>
    <property type="match status" value="1"/>
</dbReference>
<keyword evidence="6" id="KW-0479">Metal-binding</keyword>
<dbReference type="SUPFAM" id="SSF57850">
    <property type="entry name" value="RING/U-box"/>
    <property type="match status" value="3"/>
</dbReference>
<evidence type="ECO:0000256" key="7">
    <source>
        <dbReference type="ARBA" id="ARBA00022737"/>
    </source>
</evidence>
<dbReference type="SMART" id="SM00647">
    <property type="entry name" value="IBR"/>
    <property type="match status" value="2"/>
</dbReference>
<keyword evidence="5" id="KW-0808">Transferase</keyword>
<dbReference type="InterPro" id="IPR054694">
    <property type="entry name" value="Parkin-like_IBR"/>
</dbReference>
<dbReference type="InterPro" id="IPR031127">
    <property type="entry name" value="E3_UB_ligase_RBR"/>
</dbReference>
<organism evidence="14 15">
    <name type="scientific">Ditylenchus destructor</name>
    <dbReference type="NCBI Taxonomy" id="166010"/>
    <lineage>
        <taxon>Eukaryota</taxon>
        <taxon>Metazoa</taxon>
        <taxon>Ecdysozoa</taxon>
        <taxon>Nematoda</taxon>
        <taxon>Chromadorea</taxon>
        <taxon>Rhabditida</taxon>
        <taxon>Tylenchina</taxon>
        <taxon>Tylenchomorpha</taxon>
        <taxon>Sphaerularioidea</taxon>
        <taxon>Anguinidae</taxon>
        <taxon>Anguininae</taxon>
        <taxon>Ditylenchus</taxon>
    </lineage>
</organism>
<dbReference type="Pfam" id="PF21235">
    <property type="entry name" value="UBA_ARI1"/>
    <property type="match status" value="1"/>
</dbReference>
<dbReference type="GO" id="GO:0016567">
    <property type="term" value="P:protein ubiquitination"/>
    <property type="evidence" value="ECO:0007669"/>
    <property type="project" value="InterPro"/>
</dbReference>
<proteinExistence type="inferred from homology"/>
<evidence type="ECO:0000256" key="3">
    <source>
        <dbReference type="ARBA" id="ARBA00005884"/>
    </source>
</evidence>
<name>A0AAD4MSP5_9BILA</name>
<dbReference type="AlphaFoldDB" id="A0AAD4MSP5"/>
<evidence type="ECO:0000256" key="10">
    <source>
        <dbReference type="ARBA" id="ARBA00022833"/>
    </source>
</evidence>
<keyword evidence="9" id="KW-0833">Ubl conjugation pathway</keyword>
<keyword evidence="8 11" id="KW-0863">Zinc-finger</keyword>
<comment type="caution">
    <text evidence="14">The sequence shown here is derived from an EMBL/GenBank/DDBJ whole genome shotgun (WGS) entry which is preliminary data.</text>
</comment>
<sequence length="509" mass="59291">MSNTSVVDVFDDEDYDYAESHEEEMSSVVSSDEDLAEVEDDLAKNREPYEILNRDQLVVEMNRIAEEIASVINYPKSACRVLLHRFHWHKEEVLEKFCEMPSLNELVGASATKDNSELADENRSFGYCSICTDSKPLVSLACNHLFCYECWDSYLSTKVTADGLSYITCPEYKCTSIIDDDLATSLIIDPDVKISYSKLVTNGFVKCNRHMKFCPGKDCKDRAVRVNNLGCRMIFCDCKHVWCFECSEEWHEPVNCELLKKWLKQCSDDSETYNWINAYTKDCPKCKTAIEKNGGCNHMTCRSTACKYEFCWICMEDWKKHNSNYSCNRYSDDVKKKESNAENSRAALQRYLHYYNRYRNHQNSLKLEHKLYDAVEEKMKVMQNHEFTFVETQFLKKAVDILGICRRTLMYTYAFAFYLVQGNNMTQLFEDNQQDLELATEQLSGYLENELEISDDLDLNELKRNVQDKASYVDQRRSILVKMTDEGVENDLWKFNQEVFIGSTTNGTK</sequence>
<dbReference type="EC" id="2.3.2.31" evidence="4"/>
<evidence type="ECO:0000259" key="13">
    <source>
        <dbReference type="PROSITE" id="PS51873"/>
    </source>
</evidence>
<dbReference type="PANTHER" id="PTHR11685">
    <property type="entry name" value="RBR FAMILY RING FINGER AND IBR DOMAIN-CONTAINING"/>
    <property type="match status" value="1"/>
</dbReference>
<evidence type="ECO:0000256" key="8">
    <source>
        <dbReference type="ARBA" id="ARBA00022771"/>
    </source>
</evidence>
<evidence type="ECO:0000313" key="15">
    <source>
        <dbReference type="Proteomes" id="UP001201812"/>
    </source>
</evidence>
<dbReference type="GO" id="GO:0008270">
    <property type="term" value="F:zinc ion binding"/>
    <property type="evidence" value="ECO:0007669"/>
    <property type="project" value="UniProtKB-KW"/>
</dbReference>
<evidence type="ECO:0000256" key="11">
    <source>
        <dbReference type="PROSITE-ProRule" id="PRU00175"/>
    </source>
</evidence>
<dbReference type="Pfam" id="PF00097">
    <property type="entry name" value="zf-C3HC4"/>
    <property type="match status" value="1"/>
</dbReference>
<keyword evidence="7" id="KW-0677">Repeat</keyword>